<gene>
    <name evidence="2" type="ORF">SISSUDRAFT_1130756</name>
</gene>
<dbReference type="AlphaFoldDB" id="A0A166B246"/>
<dbReference type="OrthoDB" id="3266192at2759"/>
<protein>
    <submittedName>
        <fullName evidence="2">Uncharacterized protein</fullName>
    </submittedName>
</protein>
<proteinExistence type="predicted"/>
<sequence length="577" mass="63976">MKSHTKARKIPQTSTQVHSTQKTNQKAYRNFKSLPSTPKNYRRLRVIESEESLGDDSEEGSEDGSTIFSDEDSQIDSDFGDYRSDDDDDEEPDYEEGCSKVSSPNPTERKIVTQLGKDIRAALSAAFKQTGGTTGGSANFAFVTSYEEAPNPGLRVSGLGRVSLPLTDRGAQELVDSFQPNSSRKTKTKGSKESSGTLEISADKISFDNPRWNTWLKETVKPQIKERLDISCDAKYKLDKMLVYGKGSQLCSKPDTDQTSPTFANLLVVLPSPFSGGQIQVSHNSQIKTFTLAENSEYNTSFVASYTSTDLQLQPITRGYLFALSYNLIVPSSVPRPRLIDNSYLVPSARRALLSWKKESLKEGSTSDKIAYILKQDFATPPTALKRGIGMLTGPDIAIVDILSSLSMECGFDIYLAKAVLTVRGKAEQCMGFWEMQWVEGSSVAISHVVDLDGTPANLAPGELKFKHPEDFIPGRMDVGYPDREHCNGNASDSDSRDSFNSDGERYYDEPADIRQWYNRTVVLLWPSNQDAGHSKQHDPGSEPPTAQDEEPVQLPKLKRVTSLTPNGEVRRKRRKT</sequence>
<feature type="compositionally biased region" description="Acidic residues" evidence="1">
    <location>
        <begin position="69"/>
        <end position="96"/>
    </location>
</feature>
<dbReference type="Proteomes" id="UP000076798">
    <property type="component" value="Unassembled WGS sequence"/>
</dbReference>
<feature type="region of interest" description="Disordered" evidence="1">
    <location>
        <begin position="486"/>
        <end position="505"/>
    </location>
</feature>
<evidence type="ECO:0000313" key="2">
    <source>
        <dbReference type="EMBL" id="KZT35929.1"/>
    </source>
</evidence>
<name>A0A166B246_9AGAM</name>
<feature type="compositionally biased region" description="Polar residues" evidence="1">
    <location>
        <begin position="11"/>
        <end position="39"/>
    </location>
</feature>
<dbReference type="PANTHER" id="PTHR33099:SF7">
    <property type="entry name" value="MYND-TYPE DOMAIN-CONTAINING PROTEIN"/>
    <property type="match status" value="1"/>
</dbReference>
<feature type="region of interest" description="Disordered" evidence="1">
    <location>
        <begin position="530"/>
        <end position="577"/>
    </location>
</feature>
<feature type="region of interest" description="Disordered" evidence="1">
    <location>
        <begin position="1"/>
        <end position="108"/>
    </location>
</feature>
<evidence type="ECO:0000256" key="1">
    <source>
        <dbReference type="SAM" id="MobiDB-lite"/>
    </source>
</evidence>
<evidence type="ECO:0000313" key="3">
    <source>
        <dbReference type="Proteomes" id="UP000076798"/>
    </source>
</evidence>
<dbReference type="PANTHER" id="PTHR33099">
    <property type="entry name" value="FE2OG DIOXYGENASE DOMAIN-CONTAINING PROTEIN"/>
    <property type="match status" value="1"/>
</dbReference>
<dbReference type="STRING" id="1314776.A0A166B246"/>
<organism evidence="2 3">
    <name type="scientific">Sistotremastrum suecicum HHB10207 ss-3</name>
    <dbReference type="NCBI Taxonomy" id="1314776"/>
    <lineage>
        <taxon>Eukaryota</taxon>
        <taxon>Fungi</taxon>
        <taxon>Dikarya</taxon>
        <taxon>Basidiomycota</taxon>
        <taxon>Agaricomycotina</taxon>
        <taxon>Agaricomycetes</taxon>
        <taxon>Sistotremastrales</taxon>
        <taxon>Sistotremastraceae</taxon>
        <taxon>Sistotremastrum</taxon>
    </lineage>
</organism>
<accession>A0A166B246</accession>
<dbReference type="EMBL" id="KV428123">
    <property type="protein sequence ID" value="KZT35929.1"/>
    <property type="molecule type" value="Genomic_DNA"/>
</dbReference>
<reference evidence="2 3" key="1">
    <citation type="journal article" date="2016" name="Mol. Biol. Evol.">
        <title>Comparative Genomics of Early-Diverging Mushroom-Forming Fungi Provides Insights into the Origins of Lignocellulose Decay Capabilities.</title>
        <authorList>
            <person name="Nagy L.G."/>
            <person name="Riley R."/>
            <person name="Tritt A."/>
            <person name="Adam C."/>
            <person name="Daum C."/>
            <person name="Floudas D."/>
            <person name="Sun H."/>
            <person name="Yadav J.S."/>
            <person name="Pangilinan J."/>
            <person name="Larsson K.H."/>
            <person name="Matsuura K."/>
            <person name="Barry K."/>
            <person name="Labutti K."/>
            <person name="Kuo R."/>
            <person name="Ohm R.A."/>
            <person name="Bhattacharya S.S."/>
            <person name="Shirouzu T."/>
            <person name="Yoshinaga Y."/>
            <person name="Martin F.M."/>
            <person name="Grigoriev I.V."/>
            <person name="Hibbett D.S."/>
        </authorList>
    </citation>
    <scope>NUCLEOTIDE SEQUENCE [LARGE SCALE GENOMIC DNA]</scope>
    <source>
        <strain evidence="2 3">HHB10207 ss-3</strain>
    </source>
</reference>
<feature type="compositionally biased region" description="Acidic residues" evidence="1">
    <location>
        <begin position="49"/>
        <end position="62"/>
    </location>
</feature>
<keyword evidence="3" id="KW-1185">Reference proteome</keyword>
<feature type="compositionally biased region" description="Basic and acidic residues" evidence="1">
    <location>
        <begin position="494"/>
        <end position="505"/>
    </location>
</feature>